<dbReference type="SMART" id="SM01118">
    <property type="entry name" value="CYTH"/>
    <property type="match status" value="1"/>
</dbReference>
<gene>
    <name evidence="2" type="ORF">JD292_00210</name>
</gene>
<evidence type="ECO:0000259" key="1">
    <source>
        <dbReference type="SMART" id="SM01118"/>
    </source>
</evidence>
<keyword evidence="3" id="KW-1185">Reference proteome</keyword>
<dbReference type="InterPro" id="IPR033469">
    <property type="entry name" value="CYTH-like_dom_sf"/>
</dbReference>
<accession>A0A934Q966</accession>
<sequence>MTENQGVESIEIERKYDVLPGVSLPPAPVFAEAGLEASQPVEYHLIAKYFDTPDRALARLGIAVRSRAGGKDAGWHLKRKGDGGNREIGWPESAEMPAALVAQIRELIGQEAASRLRPIAELRTRRIVVVLSAPGAGGVVELADDEIRAFDRQAPDPAGEIRRAWHEWESEIINDADPTWLDRVEPVLLGGGGAPSPSSAKIARATGQLAAVARSKGADASVIEMLEAIDLADQAAARRLDA</sequence>
<evidence type="ECO:0000313" key="3">
    <source>
        <dbReference type="Proteomes" id="UP000618733"/>
    </source>
</evidence>
<proteinExistence type="predicted"/>
<dbReference type="RefSeq" id="WP_200130732.1">
    <property type="nucleotide sequence ID" value="NZ_JAEHOI010000001.1"/>
</dbReference>
<comment type="caution">
    <text evidence="2">The sequence shown here is derived from an EMBL/GenBank/DDBJ whole genome shotgun (WGS) entry which is preliminary data.</text>
</comment>
<name>A0A934Q966_9MICO</name>
<reference evidence="2" key="1">
    <citation type="submission" date="2020-12" db="EMBL/GenBank/DDBJ databases">
        <title>Leucobacter sp. CAS2, isolated from Chromium sludge.</title>
        <authorList>
            <person name="Xu Z."/>
        </authorList>
    </citation>
    <scope>NUCLEOTIDE SEQUENCE</scope>
    <source>
        <strain evidence="2">CSA2</strain>
    </source>
</reference>
<dbReference type="Gene3D" id="2.40.320.10">
    <property type="entry name" value="Hypothetical Protein Pfu-838710-001"/>
    <property type="match status" value="1"/>
</dbReference>
<dbReference type="Pfam" id="PF01928">
    <property type="entry name" value="CYTH"/>
    <property type="match status" value="1"/>
</dbReference>
<organism evidence="2 3">
    <name type="scientific">Leucobacter edaphi</name>
    <dbReference type="NCBI Taxonomy" id="2796472"/>
    <lineage>
        <taxon>Bacteria</taxon>
        <taxon>Bacillati</taxon>
        <taxon>Actinomycetota</taxon>
        <taxon>Actinomycetes</taxon>
        <taxon>Micrococcales</taxon>
        <taxon>Microbacteriaceae</taxon>
        <taxon>Leucobacter</taxon>
    </lineage>
</organism>
<dbReference type="InterPro" id="IPR023577">
    <property type="entry name" value="CYTH_domain"/>
</dbReference>
<protein>
    <submittedName>
        <fullName evidence="2">CYTH domain-containing protein</fullName>
    </submittedName>
</protein>
<dbReference type="SUPFAM" id="SSF55154">
    <property type="entry name" value="CYTH-like phosphatases"/>
    <property type="match status" value="1"/>
</dbReference>
<dbReference type="CDD" id="cd07374">
    <property type="entry name" value="CYTH-like_Pase"/>
    <property type="match status" value="1"/>
</dbReference>
<evidence type="ECO:0000313" key="2">
    <source>
        <dbReference type="EMBL" id="MBK0420509.1"/>
    </source>
</evidence>
<dbReference type="Proteomes" id="UP000618733">
    <property type="component" value="Unassembled WGS sequence"/>
</dbReference>
<dbReference type="EMBL" id="JAEHOI010000001">
    <property type="protein sequence ID" value="MBK0420509.1"/>
    <property type="molecule type" value="Genomic_DNA"/>
</dbReference>
<feature type="domain" description="CYTH" evidence="1">
    <location>
        <begin position="9"/>
        <end position="213"/>
    </location>
</feature>
<dbReference type="AlphaFoldDB" id="A0A934Q966"/>